<protein>
    <submittedName>
        <fullName evidence="4">Glycosyl transferase</fullName>
    </submittedName>
</protein>
<dbReference type="InterPro" id="IPR001173">
    <property type="entry name" value="Glyco_trans_2-like"/>
</dbReference>
<keyword evidence="1" id="KW-0472">Membrane</keyword>
<keyword evidence="4" id="KW-0808">Transferase</keyword>
<dbReference type="EMBL" id="PFMK01000042">
    <property type="protein sequence ID" value="PIZ02877.1"/>
    <property type="molecule type" value="Genomic_DNA"/>
</dbReference>
<dbReference type="InterPro" id="IPR029044">
    <property type="entry name" value="Nucleotide-diphossugar_trans"/>
</dbReference>
<feature type="transmembrane region" description="Helical" evidence="1">
    <location>
        <begin position="189"/>
        <end position="207"/>
    </location>
</feature>
<dbReference type="SUPFAM" id="SSF53335">
    <property type="entry name" value="S-adenosyl-L-methionine-dependent methyltransferases"/>
    <property type="match status" value="1"/>
</dbReference>
<keyword evidence="1" id="KW-0812">Transmembrane</keyword>
<sequence length="473" mass="55570">MNIQTVENVKQYYNFTAQKREWFRKINWYYHDDLRKYYRYLIPEAQNVLEIGCGTGDLLASLKPKKGVGIDISEKMIRIAREKFPKIKFLVMNAEKMSIEEKFDYIIISGTVGDLEDVQNFFKSIRSFAHGRTRIIIDHYNHLWQPILRLGEVLGLKTPQVYKNWLPTDEIKNLLYLSNFQMIKEHNRMLFPIYIPLFSTLINTFIAKMPLIKNICLNRFVIVKPLDQRSLNKERSVSIIIPARNEKGTIGKIVSEIPVIGKKTEIIFIEGHSIDGTRQEIKQIINKYKSKDIRLILQEKKSGKADAVHLGFAAAKGEILIIFDADLSVPIKDIKKFYEALISQKGEFVSGSRLIYPMEKKSMRLLNLIGNIIFGKIFTWLLEHHVTDTLCGTKAIWKKDYRRIRKTIKSFGDFDPFGDFELLFAASRMNLKHIEIPIRYKARIYGKSNIHRWRHFLLLLRMCWIAFWRFKII</sequence>
<name>A0A2M7RRC8_9BACT</name>
<dbReference type="AlphaFoldDB" id="A0A2M7RRC8"/>
<reference evidence="5" key="1">
    <citation type="submission" date="2017-09" db="EMBL/GenBank/DDBJ databases">
        <title>Depth-based differentiation of microbial function through sediment-hosted aquifers and enrichment of novel symbionts in the deep terrestrial subsurface.</title>
        <authorList>
            <person name="Probst A.J."/>
            <person name="Ladd B."/>
            <person name="Jarett J.K."/>
            <person name="Geller-Mcgrath D.E."/>
            <person name="Sieber C.M.K."/>
            <person name="Emerson J.B."/>
            <person name="Anantharaman K."/>
            <person name="Thomas B.C."/>
            <person name="Malmstrom R."/>
            <person name="Stieglmeier M."/>
            <person name="Klingl A."/>
            <person name="Woyke T."/>
            <person name="Ryan C.M."/>
            <person name="Banfield J.F."/>
        </authorList>
    </citation>
    <scope>NUCLEOTIDE SEQUENCE [LARGE SCALE GENOMIC DNA]</scope>
</reference>
<dbReference type="CDD" id="cd04179">
    <property type="entry name" value="DPM_DPG-synthase_like"/>
    <property type="match status" value="1"/>
</dbReference>
<dbReference type="SUPFAM" id="SSF53448">
    <property type="entry name" value="Nucleotide-diphospho-sugar transferases"/>
    <property type="match status" value="1"/>
</dbReference>
<evidence type="ECO:0000256" key="1">
    <source>
        <dbReference type="SAM" id="Phobius"/>
    </source>
</evidence>
<evidence type="ECO:0000259" key="2">
    <source>
        <dbReference type="Pfam" id="PF00535"/>
    </source>
</evidence>
<dbReference type="Gene3D" id="3.90.550.10">
    <property type="entry name" value="Spore Coat Polysaccharide Biosynthesis Protein SpsA, Chain A"/>
    <property type="match status" value="1"/>
</dbReference>
<dbReference type="PANTHER" id="PTHR10859:SF91">
    <property type="entry name" value="DOLICHYL-PHOSPHATE BETA-GLUCOSYLTRANSFERASE"/>
    <property type="match status" value="1"/>
</dbReference>
<dbReference type="InterPro" id="IPR025714">
    <property type="entry name" value="Methyltranfer_dom"/>
</dbReference>
<dbReference type="CDD" id="cd02440">
    <property type="entry name" value="AdoMet_MTases"/>
    <property type="match status" value="1"/>
</dbReference>
<dbReference type="InterPro" id="IPR029063">
    <property type="entry name" value="SAM-dependent_MTases_sf"/>
</dbReference>
<dbReference type="Gene3D" id="3.40.50.150">
    <property type="entry name" value="Vaccinia Virus protein VP39"/>
    <property type="match status" value="1"/>
</dbReference>
<accession>A0A2M7RRC8</accession>
<keyword evidence="1" id="KW-1133">Transmembrane helix</keyword>
<comment type="caution">
    <text evidence="4">The sequence shown here is derived from an EMBL/GenBank/DDBJ whole genome shotgun (WGS) entry which is preliminary data.</text>
</comment>
<evidence type="ECO:0000313" key="4">
    <source>
        <dbReference type="EMBL" id="PIZ02877.1"/>
    </source>
</evidence>
<feature type="domain" description="Glycosyltransferase 2-like" evidence="2">
    <location>
        <begin position="238"/>
        <end position="396"/>
    </location>
</feature>
<organism evidence="4 5">
    <name type="scientific">Candidatus Gottesmanbacteria bacterium CG_4_10_14_0_8_um_filter_37_24</name>
    <dbReference type="NCBI Taxonomy" id="1974574"/>
    <lineage>
        <taxon>Bacteria</taxon>
        <taxon>Candidatus Gottesmaniibacteriota</taxon>
    </lineage>
</organism>
<dbReference type="PANTHER" id="PTHR10859">
    <property type="entry name" value="GLYCOSYL TRANSFERASE"/>
    <property type="match status" value="1"/>
</dbReference>
<evidence type="ECO:0000313" key="5">
    <source>
        <dbReference type="Proteomes" id="UP000231069"/>
    </source>
</evidence>
<dbReference type="GO" id="GO:0016740">
    <property type="term" value="F:transferase activity"/>
    <property type="evidence" value="ECO:0007669"/>
    <property type="project" value="UniProtKB-KW"/>
</dbReference>
<dbReference type="Proteomes" id="UP000231069">
    <property type="component" value="Unassembled WGS sequence"/>
</dbReference>
<dbReference type="GO" id="GO:0006487">
    <property type="term" value="P:protein N-linked glycosylation"/>
    <property type="evidence" value="ECO:0007669"/>
    <property type="project" value="TreeGrafter"/>
</dbReference>
<evidence type="ECO:0000259" key="3">
    <source>
        <dbReference type="Pfam" id="PF13847"/>
    </source>
</evidence>
<feature type="domain" description="Methyltransferase" evidence="3">
    <location>
        <begin position="45"/>
        <end position="142"/>
    </location>
</feature>
<gene>
    <name evidence="4" type="ORF">COY59_02340</name>
</gene>
<dbReference type="Pfam" id="PF13847">
    <property type="entry name" value="Methyltransf_31"/>
    <property type="match status" value="1"/>
</dbReference>
<proteinExistence type="predicted"/>
<dbReference type="Pfam" id="PF00535">
    <property type="entry name" value="Glycos_transf_2"/>
    <property type="match status" value="1"/>
</dbReference>